<keyword evidence="8" id="KW-0807">Transducer</keyword>
<keyword evidence="5" id="KW-0297">G-protein coupled receptor</keyword>
<dbReference type="OrthoDB" id="6206419at2759"/>
<evidence type="ECO:0000256" key="1">
    <source>
        <dbReference type="ARBA" id="ARBA00004651"/>
    </source>
</evidence>
<evidence type="ECO:0000259" key="10">
    <source>
        <dbReference type="PROSITE" id="PS50262"/>
    </source>
</evidence>
<protein>
    <recommendedName>
        <fullName evidence="10">G-protein coupled receptors family 1 profile domain-containing protein</fullName>
    </recommendedName>
</protein>
<keyword evidence="2" id="KW-1003">Cell membrane</keyword>
<name>A0A433STN7_ELYCH</name>
<keyword evidence="4 9" id="KW-1133">Transmembrane helix</keyword>
<dbReference type="AlphaFoldDB" id="A0A433STN7"/>
<dbReference type="InterPro" id="IPR000276">
    <property type="entry name" value="GPCR_Rhodpsn"/>
</dbReference>
<feature type="transmembrane region" description="Helical" evidence="9">
    <location>
        <begin position="158"/>
        <end position="178"/>
    </location>
</feature>
<comment type="subcellular location">
    <subcellularLocation>
        <location evidence="1">Cell membrane</location>
        <topology evidence="1">Multi-pass membrane protein</topology>
    </subcellularLocation>
</comment>
<feature type="transmembrane region" description="Helical" evidence="9">
    <location>
        <begin position="300"/>
        <end position="326"/>
    </location>
</feature>
<proteinExistence type="predicted"/>
<evidence type="ECO:0000256" key="8">
    <source>
        <dbReference type="ARBA" id="ARBA00023224"/>
    </source>
</evidence>
<dbReference type="Proteomes" id="UP000271974">
    <property type="component" value="Unassembled WGS sequence"/>
</dbReference>
<dbReference type="GO" id="GO:0005886">
    <property type="term" value="C:plasma membrane"/>
    <property type="evidence" value="ECO:0007669"/>
    <property type="project" value="UniProtKB-SubCell"/>
</dbReference>
<dbReference type="InterPro" id="IPR017452">
    <property type="entry name" value="GPCR_Rhodpsn_7TM"/>
</dbReference>
<keyword evidence="12" id="KW-1185">Reference proteome</keyword>
<comment type="caution">
    <text evidence="11">The sequence shown here is derived from an EMBL/GenBank/DDBJ whole genome shotgun (WGS) entry which is preliminary data.</text>
</comment>
<dbReference type="PANTHER" id="PTHR24230">
    <property type="entry name" value="G-PROTEIN COUPLED RECEPTOR"/>
    <property type="match status" value="1"/>
</dbReference>
<dbReference type="SUPFAM" id="SSF81321">
    <property type="entry name" value="Family A G protein-coupled receptor-like"/>
    <property type="match status" value="1"/>
</dbReference>
<dbReference type="GO" id="GO:0007218">
    <property type="term" value="P:neuropeptide signaling pathway"/>
    <property type="evidence" value="ECO:0007669"/>
    <property type="project" value="TreeGrafter"/>
</dbReference>
<keyword evidence="3 9" id="KW-0812">Transmembrane</keyword>
<feature type="transmembrane region" description="Helical" evidence="9">
    <location>
        <begin position="260"/>
        <end position="280"/>
    </location>
</feature>
<dbReference type="Gene3D" id="1.20.1070.10">
    <property type="entry name" value="Rhodopsin 7-helix transmembrane proteins"/>
    <property type="match status" value="1"/>
</dbReference>
<dbReference type="GO" id="GO:0008528">
    <property type="term" value="F:G protein-coupled peptide receptor activity"/>
    <property type="evidence" value="ECO:0007669"/>
    <property type="project" value="TreeGrafter"/>
</dbReference>
<organism evidence="11 12">
    <name type="scientific">Elysia chlorotica</name>
    <name type="common">Eastern emerald elysia</name>
    <name type="synonym">Sea slug</name>
    <dbReference type="NCBI Taxonomy" id="188477"/>
    <lineage>
        <taxon>Eukaryota</taxon>
        <taxon>Metazoa</taxon>
        <taxon>Spiralia</taxon>
        <taxon>Lophotrochozoa</taxon>
        <taxon>Mollusca</taxon>
        <taxon>Gastropoda</taxon>
        <taxon>Heterobranchia</taxon>
        <taxon>Euthyneura</taxon>
        <taxon>Panpulmonata</taxon>
        <taxon>Sacoglossa</taxon>
        <taxon>Placobranchoidea</taxon>
        <taxon>Plakobranchidae</taxon>
        <taxon>Elysia</taxon>
    </lineage>
</organism>
<evidence type="ECO:0000256" key="6">
    <source>
        <dbReference type="ARBA" id="ARBA00023136"/>
    </source>
</evidence>
<evidence type="ECO:0000256" key="4">
    <source>
        <dbReference type="ARBA" id="ARBA00022989"/>
    </source>
</evidence>
<evidence type="ECO:0000256" key="3">
    <source>
        <dbReference type="ARBA" id="ARBA00022692"/>
    </source>
</evidence>
<dbReference type="Pfam" id="PF00001">
    <property type="entry name" value="7tm_1"/>
    <property type="match status" value="1"/>
</dbReference>
<evidence type="ECO:0000313" key="12">
    <source>
        <dbReference type="Proteomes" id="UP000271974"/>
    </source>
</evidence>
<feature type="domain" description="G-protein coupled receptors family 1 profile" evidence="10">
    <location>
        <begin position="126"/>
        <end position="323"/>
    </location>
</feature>
<dbReference type="EMBL" id="RQTK01001041">
    <property type="protein sequence ID" value="RUS72631.1"/>
    <property type="molecule type" value="Genomic_DNA"/>
</dbReference>
<evidence type="ECO:0000256" key="7">
    <source>
        <dbReference type="ARBA" id="ARBA00023170"/>
    </source>
</evidence>
<accession>A0A433STN7</accession>
<keyword evidence="7" id="KW-0675">Receptor</keyword>
<evidence type="ECO:0000313" key="11">
    <source>
        <dbReference type="EMBL" id="RUS72631.1"/>
    </source>
</evidence>
<sequence>MASHNSTMALTSMGADITETGEFRDLAFEYASLILKTYVNVALSFGGIVANVINFMVFYTMGVSDGITQNFLILSFFDGMVAATYMVNSISYTLFYSVFTAGDHISEILNNIFFATFIGQHYCLQVSYMTTTVTAVVRCCCVAMPLRVKRVMTVRRQLIIIALFSLNALIVNLIAALLGDTVPLIRPGDNLTQYSDFQDPMYLICDIMAHSLITVEYIIIVVCTIILIYSLYRSSKFREQSGSSSEAFEKRNANARETRVVQTILVITTVFIFCNIPYLTLTALRQLVPAVTATGHLWKLHTIILFVQEAGVLINANANCFGYFYFNTRYRNTLKNLFGKAVNVVKSDHI</sequence>
<dbReference type="PROSITE" id="PS50262">
    <property type="entry name" value="G_PROTEIN_RECEP_F1_2"/>
    <property type="match status" value="1"/>
</dbReference>
<evidence type="ECO:0000256" key="9">
    <source>
        <dbReference type="SAM" id="Phobius"/>
    </source>
</evidence>
<feature type="transmembrane region" description="Helical" evidence="9">
    <location>
        <begin position="207"/>
        <end position="232"/>
    </location>
</feature>
<feature type="transmembrane region" description="Helical" evidence="9">
    <location>
        <begin position="38"/>
        <end position="59"/>
    </location>
</feature>
<evidence type="ECO:0000256" key="5">
    <source>
        <dbReference type="ARBA" id="ARBA00023040"/>
    </source>
</evidence>
<reference evidence="11 12" key="1">
    <citation type="submission" date="2019-01" db="EMBL/GenBank/DDBJ databases">
        <title>A draft genome assembly of the solar-powered sea slug Elysia chlorotica.</title>
        <authorList>
            <person name="Cai H."/>
            <person name="Li Q."/>
            <person name="Fang X."/>
            <person name="Li J."/>
            <person name="Curtis N.E."/>
            <person name="Altenburger A."/>
            <person name="Shibata T."/>
            <person name="Feng M."/>
            <person name="Maeda T."/>
            <person name="Schwartz J.A."/>
            <person name="Shigenobu S."/>
            <person name="Lundholm N."/>
            <person name="Nishiyama T."/>
            <person name="Yang H."/>
            <person name="Hasebe M."/>
            <person name="Li S."/>
            <person name="Pierce S.K."/>
            <person name="Wang J."/>
        </authorList>
    </citation>
    <scope>NUCLEOTIDE SEQUENCE [LARGE SCALE GENOMIC DNA]</scope>
    <source>
        <strain evidence="11">EC2010</strain>
        <tissue evidence="11">Whole organism of an adult</tissue>
    </source>
</reference>
<gene>
    <name evidence="11" type="ORF">EGW08_019605</name>
</gene>
<keyword evidence="6 9" id="KW-0472">Membrane</keyword>
<feature type="transmembrane region" description="Helical" evidence="9">
    <location>
        <begin position="71"/>
        <end position="95"/>
    </location>
</feature>
<evidence type="ECO:0000256" key="2">
    <source>
        <dbReference type="ARBA" id="ARBA00022475"/>
    </source>
</evidence>